<comment type="catalytic activity">
    <reaction evidence="7">
        <text>a UDP-3-O-[(3R)-3-hydroxyacyl]-alpha-D-glucosamine + a (3R)-hydroxyacyl-[ACP] = a UDP-2-N,3-O-bis[(3R)-3-hydroxyacyl]-alpha-D-glucosamine + holo-[ACP] + H(+)</text>
        <dbReference type="Rhea" id="RHEA:53836"/>
        <dbReference type="Rhea" id="RHEA-COMP:9685"/>
        <dbReference type="Rhea" id="RHEA-COMP:9945"/>
        <dbReference type="ChEBI" id="CHEBI:15378"/>
        <dbReference type="ChEBI" id="CHEBI:64479"/>
        <dbReference type="ChEBI" id="CHEBI:78827"/>
        <dbReference type="ChEBI" id="CHEBI:137740"/>
        <dbReference type="ChEBI" id="CHEBI:137748"/>
        <dbReference type="EC" id="2.3.1.191"/>
    </reaction>
</comment>
<feature type="active site" description="Proton acceptor" evidence="7">
    <location>
        <position position="252"/>
    </location>
</feature>
<dbReference type="Pfam" id="PF00132">
    <property type="entry name" value="Hexapep"/>
    <property type="match status" value="2"/>
</dbReference>
<evidence type="ECO:0000256" key="3">
    <source>
        <dbReference type="ARBA" id="ARBA00022679"/>
    </source>
</evidence>
<dbReference type="EMBL" id="JAUKTR010000004">
    <property type="protein sequence ID" value="MDO1559956.1"/>
    <property type="molecule type" value="Genomic_DNA"/>
</dbReference>
<keyword evidence="6 7" id="KW-0012">Acyltransferase</keyword>
<dbReference type="HAMAP" id="MF_00523">
    <property type="entry name" value="LpxD"/>
    <property type="match status" value="1"/>
</dbReference>
<dbReference type="Gene3D" id="2.160.10.10">
    <property type="entry name" value="Hexapeptide repeat proteins"/>
    <property type="match status" value="1"/>
</dbReference>
<sequence>MGARPDAAPDPRFFQRRAALDGPSLAKLTGAAVPEGAAVSVSGAATLDRAGPGDAAFLSDRRYRDRLARSQASYVFVREGDAGAIREGAIPLITPEPAVAWALTAAALHPGRLFDGTEPVHGTAQLEDGVVLSPGAVVGPGARIGRGTVLEPNAVVGPGVCIGRDGRIGAGAVVGFALIGDRVTIGAGAVIGEAGFGVAAGRNGTVAMPQLGRVILQDDVSVGANTCIDRGAFEDTVVGEGTKIDNLCQIAHNVRIGRHCLIAAHTGLSGSVVVGDRAAFGGRAGVVDHMTVGDGAQIAAAAAVLRSVPAGEVWSGYPARPVRQFLRETAWLAKQAAGKKKGGDDHGE</sequence>
<dbReference type="SUPFAM" id="SSF51161">
    <property type="entry name" value="Trimeric LpxA-like enzymes"/>
    <property type="match status" value="1"/>
</dbReference>
<keyword evidence="1 7" id="KW-0444">Lipid biosynthesis</keyword>
<dbReference type="InterPro" id="IPR001451">
    <property type="entry name" value="Hexapep"/>
</dbReference>
<accession>A0ABT8SN94</accession>
<dbReference type="InterPro" id="IPR011004">
    <property type="entry name" value="Trimer_LpxA-like_sf"/>
</dbReference>
<evidence type="ECO:0000256" key="4">
    <source>
        <dbReference type="ARBA" id="ARBA00022737"/>
    </source>
</evidence>
<evidence type="ECO:0000256" key="1">
    <source>
        <dbReference type="ARBA" id="ARBA00022516"/>
    </source>
</evidence>
<dbReference type="RefSeq" id="WP_302110387.1">
    <property type="nucleotide sequence ID" value="NZ_JAUKTR010000004.1"/>
</dbReference>
<evidence type="ECO:0000313" key="10">
    <source>
        <dbReference type="Proteomes" id="UP001169063"/>
    </source>
</evidence>
<comment type="caution">
    <text evidence="9">The sequence shown here is derived from an EMBL/GenBank/DDBJ whole genome shotgun (WGS) entry which is preliminary data.</text>
</comment>
<comment type="pathway">
    <text evidence="7">Bacterial outer membrane biogenesis; LPS lipid A biosynthesis.</text>
</comment>
<dbReference type="Proteomes" id="UP001169063">
    <property type="component" value="Unassembled WGS sequence"/>
</dbReference>
<dbReference type="InterPro" id="IPR007691">
    <property type="entry name" value="LpxD"/>
</dbReference>
<comment type="subunit">
    <text evidence="7">Homotrimer.</text>
</comment>
<dbReference type="NCBIfam" id="NF002060">
    <property type="entry name" value="PRK00892.1"/>
    <property type="match status" value="1"/>
</dbReference>
<proteinExistence type="inferred from homology"/>
<evidence type="ECO:0000313" key="9">
    <source>
        <dbReference type="EMBL" id="MDO1559956.1"/>
    </source>
</evidence>
<evidence type="ECO:0000256" key="6">
    <source>
        <dbReference type="ARBA" id="ARBA00023315"/>
    </source>
</evidence>
<dbReference type="Gene3D" id="3.40.1390.10">
    <property type="entry name" value="MurE/MurF, N-terminal domain"/>
    <property type="match status" value="1"/>
</dbReference>
<comment type="similarity">
    <text evidence="7">Belongs to the transferase hexapeptide repeat family. LpxD subfamily.</text>
</comment>
<evidence type="ECO:0000256" key="5">
    <source>
        <dbReference type="ARBA" id="ARBA00023098"/>
    </source>
</evidence>
<evidence type="ECO:0000256" key="2">
    <source>
        <dbReference type="ARBA" id="ARBA00022556"/>
    </source>
</evidence>
<keyword evidence="10" id="KW-1185">Reference proteome</keyword>
<evidence type="ECO:0000259" key="8">
    <source>
        <dbReference type="Pfam" id="PF04613"/>
    </source>
</evidence>
<keyword evidence="3 7" id="KW-0808">Transferase</keyword>
<evidence type="ECO:0000256" key="7">
    <source>
        <dbReference type="HAMAP-Rule" id="MF_00523"/>
    </source>
</evidence>
<feature type="domain" description="UDP-3-O-[3-hydroxymyristoyl] glucosamine N-acyltransferase non-repeat region" evidence="8">
    <location>
        <begin position="39"/>
        <end position="106"/>
    </location>
</feature>
<dbReference type="EC" id="2.3.1.191" evidence="7"/>
<dbReference type="Pfam" id="PF04613">
    <property type="entry name" value="LpxD"/>
    <property type="match status" value="1"/>
</dbReference>
<dbReference type="GO" id="GO:0103118">
    <property type="term" value="F:UDP-3-O-[(3R)-3-hydroxyacyl]-glucosamine N-acyltransferase activity"/>
    <property type="evidence" value="ECO:0007669"/>
    <property type="project" value="UniProtKB-EC"/>
</dbReference>
<comment type="function">
    <text evidence="7">Catalyzes the N-acylation of UDP-3-O-acylglucosamine using 3-hydroxyacyl-ACP as the acyl donor. Is involved in the biosynthesis of lipid A, a phosphorylated glycolipid that anchors the lipopolysaccharide to the outer membrane of the cell.</text>
</comment>
<reference evidence="9" key="1">
    <citation type="submission" date="2023-07" db="EMBL/GenBank/DDBJ databases">
        <title>Brevundimonas soil sp. nov., isolated from the soil of chemical plant.</title>
        <authorList>
            <person name="Wu N."/>
        </authorList>
    </citation>
    <scope>NUCLEOTIDE SEQUENCE</scope>
    <source>
        <strain evidence="9">XZ-24</strain>
    </source>
</reference>
<name>A0ABT8SN94_9CAUL</name>
<dbReference type="PANTHER" id="PTHR43378">
    <property type="entry name" value="UDP-3-O-ACYLGLUCOSAMINE N-ACYLTRANSFERASE"/>
    <property type="match status" value="1"/>
</dbReference>
<dbReference type="PANTHER" id="PTHR43378:SF2">
    <property type="entry name" value="UDP-3-O-ACYLGLUCOSAMINE N-ACYLTRANSFERASE 1, MITOCHONDRIAL-RELATED"/>
    <property type="match status" value="1"/>
</dbReference>
<dbReference type="NCBIfam" id="TIGR01853">
    <property type="entry name" value="lipid_A_lpxD"/>
    <property type="match status" value="1"/>
</dbReference>
<dbReference type="InterPro" id="IPR020573">
    <property type="entry name" value="UDP_GlcNAc_AcTrfase_non-rep"/>
</dbReference>
<gene>
    <name evidence="7 9" type="primary">lpxD</name>
    <name evidence="9" type="ORF">Q0812_11020</name>
</gene>
<keyword evidence="5 7" id="KW-0443">Lipid metabolism</keyword>
<organism evidence="9 10">
    <name type="scientific">Peiella sedimenti</name>
    <dbReference type="NCBI Taxonomy" id="3061083"/>
    <lineage>
        <taxon>Bacteria</taxon>
        <taxon>Pseudomonadati</taxon>
        <taxon>Pseudomonadota</taxon>
        <taxon>Alphaproteobacteria</taxon>
        <taxon>Caulobacterales</taxon>
        <taxon>Caulobacteraceae</taxon>
        <taxon>Peiella</taxon>
    </lineage>
</organism>
<keyword evidence="2 7" id="KW-0441">Lipid A biosynthesis</keyword>
<keyword evidence="4 7" id="KW-0677">Repeat</keyword>
<protein>
    <recommendedName>
        <fullName evidence="7">UDP-3-O-acylglucosamine N-acyltransferase</fullName>
        <ecNumber evidence="7">2.3.1.191</ecNumber>
    </recommendedName>
</protein>
<dbReference type="CDD" id="cd03352">
    <property type="entry name" value="LbH_LpxD"/>
    <property type="match status" value="1"/>
</dbReference>